<gene>
    <name evidence="1" type="ORF">HAX54_036499</name>
</gene>
<comment type="caution">
    <text evidence="1">The sequence shown here is derived from an EMBL/GenBank/DDBJ whole genome shotgun (WGS) entry which is preliminary data.</text>
</comment>
<keyword evidence="2" id="KW-1185">Reference proteome</keyword>
<accession>A0ABS8VHT6</accession>
<protein>
    <submittedName>
        <fullName evidence="1">Uncharacterized protein</fullName>
    </submittedName>
</protein>
<sequence>MHNLEVAEAIQPLATMIPLFFISTGYYGKRADIDWKKLLIDVEKSMYDPLDYVMVDDLPQQKCDSLDMYGALHWDYERRKQYDGAISENEVSSNVMRKFDGPKVSRQTV</sequence>
<evidence type="ECO:0000313" key="1">
    <source>
        <dbReference type="EMBL" id="MCD9646563.1"/>
    </source>
</evidence>
<organism evidence="1 2">
    <name type="scientific">Datura stramonium</name>
    <name type="common">Jimsonweed</name>
    <name type="synonym">Common thornapple</name>
    <dbReference type="NCBI Taxonomy" id="4076"/>
    <lineage>
        <taxon>Eukaryota</taxon>
        <taxon>Viridiplantae</taxon>
        <taxon>Streptophyta</taxon>
        <taxon>Embryophyta</taxon>
        <taxon>Tracheophyta</taxon>
        <taxon>Spermatophyta</taxon>
        <taxon>Magnoliopsida</taxon>
        <taxon>eudicotyledons</taxon>
        <taxon>Gunneridae</taxon>
        <taxon>Pentapetalae</taxon>
        <taxon>asterids</taxon>
        <taxon>lamiids</taxon>
        <taxon>Solanales</taxon>
        <taxon>Solanaceae</taxon>
        <taxon>Solanoideae</taxon>
        <taxon>Datureae</taxon>
        <taxon>Datura</taxon>
    </lineage>
</organism>
<reference evidence="1 2" key="1">
    <citation type="journal article" date="2021" name="BMC Genomics">
        <title>Datura genome reveals duplications of psychoactive alkaloid biosynthetic genes and high mutation rate following tissue culture.</title>
        <authorList>
            <person name="Rajewski A."/>
            <person name="Carter-House D."/>
            <person name="Stajich J."/>
            <person name="Litt A."/>
        </authorList>
    </citation>
    <scope>NUCLEOTIDE SEQUENCE [LARGE SCALE GENOMIC DNA]</scope>
    <source>
        <strain evidence="1">AR-01</strain>
    </source>
</reference>
<dbReference type="EMBL" id="JACEIK010004842">
    <property type="protein sequence ID" value="MCD9646563.1"/>
    <property type="molecule type" value="Genomic_DNA"/>
</dbReference>
<dbReference type="Proteomes" id="UP000823775">
    <property type="component" value="Unassembled WGS sequence"/>
</dbReference>
<proteinExistence type="predicted"/>
<evidence type="ECO:0000313" key="2">
    <source>
        <dbReference type="Proteomes" id="UP000823775"/>
    </source>
</evidence>
<name>A0ABS8VHT6_DATST</name>